<dbReference type="EMBL" id="CP003546">
    <property type="protein sequence ID" value="AFP85032.1"/>
    <property type="molecule type" value="Genomic_DNA"/>
</dbReference>
<comment type="subcellular location">
    <subcellularLocation>
        <location evidence="8">Cell membrane</location>
        <topology evidence="8">Peripheral membrane protein</topology>
    </subcellularLocation>
    <subcellularLocation>
        <location evidence="1">Membrane</location>
    </subcellularLocation>
</comment>
<dbReference type="Proteomes" id="UP000003936">
    <property type="component" value="Chromosome"/>
</dbReference>
<dbReference type="KEGG" id="sect:A359_06460"/>
<dbReference type="NCBIfam" id="NF004402">
    <property type="entry name" value="PRK05758.2-2"/>
    <property type="match status" value="1"/>
</dbReference>
<comment type="function">
    <text evidence="8">This protein is part of the stalk that links CF(0) to CF(1). It either transmits conformational changes from CF(0) to CF(1) or is implicated in proton conduction.</text>
</comment>
<keyword evidence="2 8" id="KW-0813">Transport</keyword>
<comment type="similarity">
    <text evidence="8">Belongs to the ATPase delta chain family.</text>
</comment>
<reference evidence="9 10" key="1">
    <citation type="journal article" date="2012" name="Mol. Biol. Evol.">
        <title>Genome reduction and co-evolution between the primary and secondary bacterial symbionts of psyllids.</title>
        <authorList>
            <person name="Sloan D.B."/>
            <person name="Moran N.A."/>
        </authorList>
    </citation>
    <scope>NUCLEOTIDE SEQUENCE [LARGE SCALE GENOMIC DNA]</scope>
    <source>
        <strain evidence="9">Ceuc_S</strain>
    </source>
</reference>
<organism evidence="9 10">
    <name type="scientific">secondary endosymbiont of Ctenarytaina eucalypti</name>
    <dbReference type="NCBI Taxonomy" id="1199245"/>
    <lineage>
        <taxon>Bacteria</taxon>
        <taxon>Pseudomonadati</taxon>
        <taxon>Pseudomonadota</taxon>
        <taxon>Gammaproteobacteria</taxon>
        <taxon>Enterobacterales</taxon>
        <taxon>Enterobacteriaceae</taxon>
        <taxon>aphid secondary symbionts</taxon>
    </lineage>
</organism>
<dbReference type="GO" id="GO:0046933">
    <property type="term" value="F:proton-transporting ATP synthase activity, rotational mechanism"/>
    <property type="evidence" value="ECO:0007669"/>
    <property type="project" value="UniProtKB-UniRule"/>
</dbReference>
<keyword evidence="4 8" id="KW-0406">Ion transport</keyword>
<dbReference type="HOGENOM" id="CLU_085114_3_0_6"/>
<dbReference type="GO" id="GO:0045259">
    <property type="term" value="C:proton-transporting ATP synthase complex"/>
    <property type="evidence" value="ECO:0007669"/>
    <property type="project" value="UniProtKB-KW"/>
</dbReference>
<dbReference type="PANTHER" id="PTHR11910">
    <property type="entry name" value="ATP SYNTHASE DELTA CHAIN"/>
    <property type="match status" value="1"/>
</dbReference>
<keyword evidence="8" id="KW-1003">Cell membrane</keyword>
<dbReference type="InterPro" id="IPR000711">
    <property type="entry name" value="ATPase_OSCP/dsu"/>
</dbReference>
<evidence type="ECO:0000256" key="3">
    <source>
        <dbReference type="ARBA" id="ARBA00022781"/>
    </source>
</evidence>
<dbReference type="RefSeq" id="WP_014888330.1">
    <property type="nucleotide sequence ID" value="NC_018419.1"/>
</dbReference>
<keyword evidence="6 8" id="KW-0139">CF(1)</keyword>
<protein>
    <recommendedName>
        <fullName evidence="8">ATP synthase subunit delta</fullName>
    </recommendedName>
    <alternativeName>
        <fullName evidence="8">ATP synthase F(1) sector subunit delta</fullName>
    </alternativeName>
    <alternativeName>
        <fullName evidence="8">F-type ATPase subunit delta</fullName>
        <shortName evidence="8">F-ATPase subunit delta</shortName>
    </alternativeName>
</protein>
<dbReference type="STRING" id="1199245.A359_06460"/>
<gene>
    <name evidence="8" type="primary">atpH</name>
    <name evidence="9" type="ORF">A359_06460</name>
</gene>
<dbReference type="InterPro" id="IPR020781">
    <property type="entry name" value="ATPase_OSCP/d_CS"/>
</dbReference>
<proteinExistence type="inferred from homology"/>
<dbReference type="GO" id="GO:0005886">
    <property type="term" value="C:plasma membrane"/>
    <property type="evidence" value="ECO:0007669"/>
    <property type="project" value="UniProtKB-SubCell"/>
</dbReference>
<dbReference type="PATRIC" id="fig|1199245.3.peg.770"/>
<evidence type="ECO:0000313" key="9">
    <source>
        <dbReference type="EMBL" id="AFP85032.1"/>
    </source>
</evidence>
<dbReference type="PRINTS" id="PR00125">
    <property type="entry name" value="ATPASEDELTA"/>
</dbReference>
<keyword evidence="3 8" id="KW-0375">Hydrogen ion transport</keyword>
<dbReference type="NCBIfam" id="TIGR01145">
    <property type="entry name" value="ATP_synt_delta"/>
    <property type="match status" value="1"/>
</dbReference>
<dbReference type="SUPFAM" id="SSF47928">
    <property type="entry name" value="N-terminal domain of the delta subunit of the F1F0-ATP synthase"/>
    <property type="match status" value="1"/>
</dbReference>
<evidence type="ECO:0000256" key="7">
    <source>
        <dbReference type="ARBA" id="ARBA00023310"/>
    </source>
</evidence>
<dbReference type="OrthoDB" id="9816221at2"/>
<dbReference type="AlphaFoldDB" id="J3TFK4"/>
<dbReference type="Gene3D" id="1.10.520.20">
    <property type="entry name" value="N-terminal domain of the delta subunit of the F1F0-ATP synthase"/>
    <property type="match status" value="1"/>
</dbReference>
<keyword evidence="5 8" id="KW-0472">Membrane</keyword>
<evidence type="ECO:0000256" key="4">
    <source>
        <dbReference type="ARBA" id="ARBA00023065"/>
    </source>
</evidence>
<keyword evidence="7 8" id="KW-0066">ATP synthesis</keyword>
<evidence type="ECO:0000256" key="2">
    <source>
        <dbReference type="ARBA" id="ARBA00022448"/>
    </source>
</evidence>
<sequence>MSELVTVARPYAKAAFDFAVEHQDVAHWQAMLEFSSAVSRNEQIAALLSGTALPEKLAEIFLAVCEKNIDAFFQSLIRIMSENKRLAALPNVLEHFILFRAAQDAVVEVNVISAYALQEEQLVKMSTALEQRLARTVKLNCKIDKYIIAGIVIHIGDVVIDESVRGRLDRLKDILQS</sequence>
<keyword evidence="10" id="KW-1185">Reference proteome</keyword>
<accession>J3TFK4</accession>
<evidence type="ECO:0000256" key="8">
    <source>
        <dbReference type="HAMAP-Rule" id="MF_01416"/>
    </source>
</evidence>
<dbReference type="PROSITE" id="PS00389">
    <property type="entry name" value="ATPASE_DELTA"/>
    <property type="match status" value="1"/>
</dbReference>
<name>J3TFK4_9ENTR</name>
<dbReference type="Pfam" id="PF00213">
    <property type="entry name" value="OSCP"/>
    <property type="match status" value="1"/>
</dbReference>
<evidence type="ECO:0000256" key="5">
    <source>
        <dbReference type="ARBA" id="ARBA00023136"/>
    </source>
</evidence>
<comment type="function">
    <text evidence="8">F(1)F(0) ATP synthase produces ATP from ADP in the presence of a proton or sodium gradient. F-type ATPases consist of two structural domains, F(1) containing the extramembraneous catalytic core and F(0) containing the membrane proton channel, linked together by a central stalk and a peripheral stalk. During catalysis, ATP synthesis in the catalytic domain of F(1) is coupled via a rotary mechanism of the central stalk subunits to proton translocation.</text>
</comment>
<evidence type="ECO:0000256" key="1">
    <source>
        <dbReference type="ARBA" id="ARBA00004370"/>
    </source>
</evidence>
<dbReference type="InterPro" id="IPR026015">
    <property type="entry name" value="ATP_synth_OSCP/delta_N_sf"/>
</dbReference>
<evidence type="ECO:0000256" key="6">
    <source>
        <dbReference type="ARBA" id="ARBA00023196"/>
    </source>
</evidence>
<evidence type="ECO:0000313" key="10">
    <source>
        <dbReference type="Proteomes" id="UP000003936"/>
    </source>
</evidence>
<dbReference type="NCBIfam" id="NF004404">
    <property type="entry name" value="PRK05758.2-5"/>
    <property type="match status" value="1"/>
</dbReference>
<dbReference type="HAMAP" id="MF_01416">
    <property type="entry name" value="ATP_synth_delta_bact"/>
    <property type="match status" value="1"/>
</dbReference>